<evidence type="ECO:0000256" key="1">
    <source>
        <dbReference type="SAM" id="MobiDB-lite"/>
    </source>
</evidence>
<gene>
    <name evidence="2" type="ORF">AVDCRST_MAG37-405</name>
</gene>
<reference evidence="2" key="1">
    <citation type="submission" date="2020-02" db="EMBL/GenBank/DDBJ databases">
        <authorList>
            <person name="Meier V. D."/>
        </authorList>
    </citation>
    <scope>NUCLEOTIDE SEQUENCE</scope>
    <source>
        <strain evidence="2">AVDCRST_MAG37</strain>
    </source>
</reference>
<evidence type="ECO:0000313" key="2">
    <source>
        <dbReference type="EMBL" id="CAA9428265.1"/>
    </source>
</evidence>
<name>A0A6J4PX02_9ACTN</name>
<feature type="region of interest" description="Disordered" evidence="1">
    <location>
        <begin position="29"/>
        <end position="56"/>
    </location>
</feature>
<dbReference type="AlphaFoldDB" id="A0A6J4PX02"/>
<dbReference type="EMBL" id="CADCVD010000019">
    <property type="protein sequence ID" value="CAA9428265.1"/>
    <property type="molecule type" value="Genomic_DNA"/>
</dbReference>
<protein>
    <submittedName>
        <fullName evidence="2">Uncharacterized protein</fullName>
    </submittedName>
</protein>
<proteinExistence type="predicted"/>
<sequence length="56" mass="6148">MKLSAEARCLRAVVLTSLYREPEPLYRGLLGEPAESTSRGKVVERDPTLTGLRSAC</sequence>
<accession>A0A6J4PX02</accession>
<organism evidence="2">
    <name type="scientific">uncultured Rubrobacteraceae bacterium</name>
    <dbReference type="NCBI Taxonomy" id="349277"/>
    <lineage>
        <taxon>Bacteria</taxon>
        <taxon>Bacillati</taxon>
        <taxon>Actinomycetota</taxon>
        <taxon>Rubrobacteria</taxon>
        <taxon>Rubrobacterales</taxon>
        <taxon>Rubrobacteraceae</taxon>
        <taxon>environmental samples</taxon>
    </lineage>
</organism>